<dbReference type="GO" id="GO:0000281">
    <property type="term" value="P:mitotic cytokinesis"/>
    <property type="evidence" value="ECO:0007669"/>
    <property type="project" value="UniProtKB-ARBA"/>
</dbReference>
<dbReference type="PIRSF" id="PIRSF006698">
    <property type="entry name" value="Septin"/>
    <property type="match status" value="1"/>
</dbReference>
<keyword evidence="10" id="KW-1185">Reference proteome</keyword>
<dbReference type="Gene3D" id="3.40.50.300">
    <property type="entry name" value="P-loop containing nucleotide triphosphate hydrolases"/>
    <property type="match status" value="1"/>
</dbReference>
<evidence type="ECO:0000256" key="3">
    <source>
        <dbReference type="ARBA" id="ARBA00023054"/>
    </source>
</evidence>
<dbReference type="AlphaFoldDB" id="A0A4P9Y5A3"/>
<keyword evidence="2 6" id="KW-0547">Nucleotide-binding</keyword>
<accession>A0A4P9Y5A3</accession>
<feature type="domain" description="Septin-type G" evidence="8">
    <location>
        <begin position="23"/>
        <end position="310"/>
    </location>
</feature>
<feature type="compositionally biased region" description="Acidic residues" evidence="7">
    <location>
        <begin position="213"/>
        <end position="222"/>
    </location>
</feature>
<keyword evidence="4 6" id="KW-0342">GTP-binding</keyword>
<organism evidence="9 10">
    <name type="scientific">Piptocephalis cylindrospora</name>
    <dbReference type="NCBI Taxonomy" id="1907219"/>
    <lineage>
        <taxon>Eukaryota</taxon>
        <taxon>Fungi</taxon>
        <taxon>Fungi incertae sedis</taxon>
        <taxon>Zoopagomycota</taxon>
        <taxon>Zoopagomycotina</taxon>
        <taxon>Zoopagomycetes</taxon>
        <taxon>Zoopagales</taxon>
        <taxon>Piptocephalidaceae</taxon>
        <taxon>Piptocephalis</taxon>
    </lineage>
</organism>
<evidence type="ECO:0000313" key="9">
    <source>
        <dbReference type="EMBL" id="RKP14115.1"/>
    </source>
</evidence>
<dbReference type="GO" id="GO:0031105">
    <property type="term" value="C:septin complex"/>
    <property type="evidence" value="ECO:0007669"/>
    <property type="project" value="UniProtKB-ARBA"/>
</dbReference>
<sequence>MAPSKDIGIADLPNQRHKIETKKGANFTVMVVGESGLGKTTFINTLFTTTIVEHKDHRRRFQKQLEKTTDIQITKADLQEKMFQMRLNIVDTPGFGDYVDNRDASLPIVDFIDSQYESYLRQEQQPTREGKVDMRVHACLYFIRPTGHGLKSLDVEVMKQLGSRCNLIPVIGKADTLCAADLLAFKKTIRSQIQEHEIQVYDVSARTSPKEEGDSDSEDEDEARTPEDATPSLTRIMPFSIVGSDRDVRTSDGRVVKGREYPWGVVEVENEEHCDFILLRDLLIRTHMLDLITSTEEVHYDSYRSKHLAGTLPTTKASQLTSKFKEEEETLRRRFTEQVKLEENRFRQWESRLISERDRLNKDLETEHSYVKALEADLEAYSKQYRK</sequence>
<dbReference type="PROSITE" id="PS51719">
    <property type="entry name" value="G_SEPTIN"/>
    <property type="match status" value="1"/>
</dbReference>
<dbReference type="GO" id="GO:0032161">
    <property type="term" value="C:cleavage apparatus septin structure"/>
    <property type="evidence" value="ECO:0007669"/>
    <property type="project" value="UniProtKB-ARBA"/>
</dbReference>
<gene>
    <name evidence="9" type="ORF">BJ684DRAFT_19462</name>
</gene>
<keyword evidence="3" id="KW-0175">Coiled coil</keyword>
<evidence type="ECO:0000256" key="6">
    <source>
        <dbReference type="RuleBase" id="RU004560"/>
    </source>
</evidence>
<comment type="similarity">
    <text evidence="6">Belongs to the TRAFAC class TrmE-Era-EngA-EngB-Septin-like GTPase superfamily. Septin GTPase family.</text>
</comment>
<keyword evidence="1" id="KW-0132">Cell division</keyword>
<dbReference type="FunFam" id="3.40.50.300:FF:000162">
    <property type="entry name" value="septin-7 isoform X1"/>
    <property type="match status" value="1"/>
</dbReference>
<dbReference type="PANTHER" id="PTHR18884">
    <property type="entry name" value="SEPTIN"/>
    <property type="match status" value="1"/>
</dbReference>
<feature type="region of interest" description="Disordered" evidence="7">
    <location>
        <begin position="200"/>
        <end position="230"/>
    </location>
</feature>
<dbReference type="InterPro" id="IPR030379">
    <property type="entry name" value="G_SEPTIN_dom"/>
</dbReference>
<evidence type="ECO:0000259" key="8">
    <source>
        <dbReference type="PROSITE" id="PS51719"/>
    </source>
</evidence>
<dbReference type="CDD" id="cd01850">
    <property type="entry name" value="CDC_Septin"/>
    <property type="match status" value="1"/>
</dbReference>
<dbReference type="SUPFAM" id="SSF52540">
    <property type="entry name" value="P-loop containing nucleoside triphosphate hydrolases"/>
    <property type="match status" value="1"/>
</dbReference>
<evidence type="ECO:0000256" key="5">
    <source>
        <dbReference type="ARBA" id="ARBA00023306"/>
    </source>
</evidence>
<proteinExistence type="inferred from homology"/>
<reference evidence="10" key="1">
    <citation type="journal article" date="2018" name="Nat. Microbiol.">
        <title>Leveraging single-cell genomics to expand the fungal tree of life.</title>
        <authorList>
            <person name="Ahrendt S.R."/>
            <person name="Quandt C.A."/>
            <person name="Ciobanu D."/>
            <person name="Clum A."/>
            <person name="Salamov A."/>
            <person name="Andreopoulos B."/>
            <person name="Cheng J.F."/>
            <person name="Woyke T."/>
            <person name="Pelin A."/>
            <person name="Henrissat B."/>
            <person name="Reynolds N.K."/>
            <person name="Benny G.L."/>
            <person name="Smith M.E."/>
            <person name="James T.Y."/>
            <person name="Grigoriev I.V."/>
        </authorList>
    </citation>
    <scope>NUCLEOTIDE SEQUENCE [LARGE SCALE GENOMIC DNA]</scope>
</reference>
<evidence type="ECO:0000256" key="7">
    <source>
        <dbReference type="SAM" id="MobiDB-lite"/>
    </source>
</evidence>
<evidence type="ECO:0000256" key="4">
    <source>
        <dbReference type="ARBA" id="ARBA00023134"/>
    </source>
</evidence>
<evidence type="ECO:0000256" key="2">
    <source>
        <dbReference type="ARBA" id="ARBA00022741"/>
    </source>
</evidence>
<dbReference type="Proteomes" id="UP000267251">
    <property type="component" value="Unassembled WGS sequence"/>
</dbReference>
<evidence type="ECO:0000313" key="10">
    <source>
        <dbReference type="Proteomes" id="UP000267251"/>
    </source>
</evidence>
<dbReference type="EMBL" id="KZ987883">
    <property type="protein sequence ID" value="RKP14115.1"/>
    <property type="molecule type" value="Genomic_DNA"/>
</dbReference>
<evidence type="ECO:0000256" key="1">
    <source>
        <dbReference type="ARBA" id="ARBA00022618"/>
    </source>
</evidence>
<dbReference type="GO" id="GO:0005525">
    <property type="term" value="F:GTP binding"/>
    <property type="evidence" value="ECO:0007669"/>
    <property type="project" value="UniProtKB-KW"/>
</dbReference>
<protein>
    <submittedName>
        <fullName evidence="9">Septin</fullName>
    </submittedName>
</protein>
<dbReference type="OrthoDB" id="416553at2759"/>
<name>A0A4P9Y5A3_9FUNG</name>
<dbReference type="Pfam" id="PF00735">
    <property type="entry name" value="Septin"/>
    <property type="match status" value="1"/>
</dbReference>
<dbReference type="InterPro" id="IPR027417">
    <property type="entry name" value="P-loop_NTPase"/>
</dbReference>
<dbReference type="InterPro" id="IPR016491">
    <property type="entry name" value="Septin"/>
</dbReference>
<keyword evidence="5" id="KW-0131">Cell cycle</keyword>